<protein>
    <recommendedName>
        <fullName evidence="1">non-specific serine/threonine protein kinase</fullName>
        <ecNumber evidence="1">2.7.11.1</ecNumber>
    </recommendedName>
</protein>
<dbReference type="GO" id="GO:1990625">
    <property type="term" value="P:negative regulation of cytoplasmic translational initiation in response to stress"/>
    <property type="evidence" value="ECO:0007669"/>
    <property type="project" value="TreeGrafter"/>
</dbReference>
<dbReference type="Gene3D" id="3.40.50.800">
    <property type="entry name" value="Anticodon-binding domain"/>
    <property type="match status" value="1"/>
</dbReference>
<dbReference type="PANTHER" id="PTHR11042">
    <property type="entry name" value="EUKARYOTIC TRANSLATION INITIATION FACTOR 2-ALPHA KINASE EIF2-ALPHA KINASE -RELATED"/>
    <property type="match status" value="1"/>
</dbReference>
<comment type="similarity">
    <text evidence="7">Belongs to the protein kinase superfamily. Ser/Thr protein kinase family. GCN2 subfamily.</text>
</comment>
<evidence type="ECO:0000256" key="7">
    <source>
        <dbReference type="ARBA" id="ARBA00037982"/>
    </source>
</evidence>
<accession>A0A550BVX2</accession>
<dbReference type="PROSITE" id="PS50908">
    <property type="entry name" value="RWD"/>
    <property type="match status" value="1"/>
</dbReference>
<reference evidence="16 17" key="1">
    <citation type="journal article" date="2019" name="New Phytol.">
        <title>Comparative genomics reveals unique wood-decay strategies and fruiting body development in the Schizophyllaceae.</title>
        <authorList>
            <person name="Almasi E."/>
            <person name="Sahu N."/>
            <person name="Krizsan K."/>
            <person name="Balint B."/>
            <person name="Kovacs G.M."/>
            <person name="Kiss B."/>
            <person name="Cseklye J."/>
            <person name="Drula E."/>
            <person name="Henrissat B."/>
            <person name="Nagy I."/>
            <person name="Chovatia M."/>
            <person name="Adam C."/>
            <person name="LaButti K."/>
            <person name="Lipzen A."/>
            <person name="Riley R."/>
            <person name="Grigoriev I.V."/>
            <person name="Nagy L.G."/>
        </authorList>
    </citation>
    <scope>NUCLEOTIDE SEQUENCE [LARGE SCALE GENOMIC DNA]</scope>
    <source>
        <strain evidence="16 17">NL-1724</strain>
    </source>
</reference>
<keyword evidence="4 11" id="KW-0547">Nucleotide-binding</keyword>
<dbReference type="InterPro" id="IPR050339">
    <property type="entry name" value="CC_SR_Kinase"/>
</dbReference>
<dbReference type="Gene3D" id="3.10.110.10">
    <property type="entry name" value="Ubiquitin Conjugating Enzyme"/>
    <property type="match status" value="1"/>
</dbReference>
<dbReference type="EMBL" id="VDMD01000060">
    <property type="protein sequence ID" value="TRM56710.1"/>
    <property type="molecule type" value="Genomic_DNA"/>
</dbReference>
<feature type="compositionally biased region" description="Basic and acidic residues" evidence="13">
    <location>
        <begin position="142"/>
        <end position="164"/>
    </location>
</feature>
<evidence type="ECO:0000313" key="16">
    <source>
        <dbReference type="EMBL" id="TRM56710.1"/>
    </source>
</evidence>
<dbReference type="GO" id="GO:0005634">
    <property type="term" value="C:nucleus"/>
    <property type="evidence" value="ECO:0007669"/>
    <property type="project" value="TreeGrafter"/>
</dbReference>
<dbReference type="GO" id="GO:0009893">
    <property type="term" value="P:positive regulation of metabolic process"/>
    <property type="evidence" value="ECO:0007669"/>
    <property type="project" value="UniProtKB-ARBA"/>
</dbReference>
<dbReference type="OrthoDB" id="341578at2759"/>
<keyword evidence="6 11" id="KW-0067">ATP-binding</keyword>
<evidence type="ECO:0000256" key="3">
    <source>
        <dbReference type="ARBA" id="ARBA00022679"/>
    </source>
</evidence>
<feature type="active site" description="Proton acceptor" evidence="10">
    <location>
        <position position="890"/>
    </location>
</feature>
<evidence type="ECO:0000256" key="1">
    <source>
        <dbReference type="ARBA" id="ARBA00012513"/>
    </source>
</evidence>
<comment type="caution">
    <text evidence="16">The sequence shown here is derived from an EMBL/GenBank/DDBJ whole genome shotgun (WGS) entry which is preliminary data.</text>
</comment>
<dbReference type="GO" id="GO:0004694">
    <property type="term" value="F:eukaryotic translation initiation factor 2alpha kinase activity"/>
    <property type="evidence" value="ECO:0007669"/>
    <property type="project" value="InterPro"/>
</dbReference>
<dbReference type="GO" id="GO:0000077">
    <property type="term" value="P:DNA damage checkpoint signaling"/>
    <property type="evidence" value="ECO:0007669"/>
    <property type="project" value="InterPro"/>
</dbReference>
<dbReference type="SMART" id="SM00220">
    <property type="entry name" value="S_TKc"/>
    <property type="match status" value="1"/>
</dbReference>
<feature type="region of interest" description="Disordered" evidence="13">
    <location>
        <begin position="784"/>
        <end position="837"/>
    </location>
</feature>
<comment type="catalytic activity">
    <reaction evidence="9">
        <text>L-seryl-[protein] + ATP = O-phospho-L-seryl-[protein] + ADP + H(+)</text>
        <dbReference type="Rhea" id="RHEA:17989"/>
        <dbReference type="Rhea" id="RHEA-COMP:9863"/>
        <dbReference type="Rhea" id="RHEA-COMP:11604"/>
        <dbReference type="ChEBI" id="CHEBI:15378"/>
        <dbReference type="ChEBI" id="CHEBI:29999"/>
        <dbReference type="ChEBI" id="CHEBI:30616"/>
        <dbReference type="ChEBI" id="CHEBI:83421"/>
        <dbReference type="ChEBI" id="CHEBI:456216"/>
        <dbReference type="EC" id="2.7.11.1"/>
    </reaction>
</comment>
<dbReference type="STRING" id="97359.A0A550BVX2"/>
<dbReference type="SUPFAM" id="SSF55681">
    <property type="entry name" value="Class II aaRS and biotin synthetases"/>
    <property type="match status" value="1"/>
</dbReference>
<feature type="compositionally biased region" description="Basic and acidic residues" evidence="13">
    <location>
        <begin position="803"/>
        <end position="823"/>
    </location>
</feature>
<evidence type="ECO:0000256" key="9">
    <source>
        <dbReference type="ARBA" id="ARBA00048679"/>
    </source>
</evidence>
<dbReference type="InterPro" id="IPR011009">
    <property type="entry name" value="Kinase-like_dom_sf"/>
</dbReference>
<dbReference type="Pfam" id="PF12745">
    <property type="entry name" value="HGTP_anticodon2"/>
    <property type="match status" value="1"/>
</dbReference>
<feature type="binding site" evidence="12">
    <location>
        <position position="663"/>
    </location>
    <ligand>
        <name>ATP</name>
        <dbReference type="ChEBI" id="CHEBI:30616"/>
    </ligand>
</feature>
<gene>
    <name evidence="16" type="ORF">BD626DRAFT_241372</name>
</gene>
<evidence type="ECO:0000313" key="17">
    <source>
        <dbReference type="Proteomes" id="UP000320762"/>
    </source>
</evidence>
<feature type="binding site" evidence="11">
    <location>
        <position position="662"/>
    </location>
    <ligand>
        <name>ATP</name>
        <dbReference type="ChEBI" id="CHEBI:30616"/>
    </ligand>
</feature>
<evidence type="ECO:0000256" key="4">
    <source>
        <dbReference type="ARBA" id="ARBA00022741"/>
    </source>
</evidence>
<dbReference type="GO" id="GO:0005829">
    <property type="term" value="C:cytosol"/>
    <property type="evidence" value="ECO:0007669"/>
    <property type="project" value="TreeGrafter"/>
</dbReference>
<dbReference type="InterPro" id="IPR036621">
    <property type="entry name" value="Anticodon-bd_dom_sf"/>
</dbReference>
<feature type="region of interest" description="Disordered" evidence="13">
    <location>
        <begin position="137"/>
        <end position="164"/>
    </location>
</feature>
<dbReference type="SMART" id="SM00591">
    <property type="entry name" value="RWD"/>
    <property type="match status" value="1"/>
</dbReference>
<keyword evidence="3" id="KW-0808">Transferase</keyword>
<dbReference type="SUPFAM" id="SSF54495">
    <property type="entry name" value="UBC-like"/>
    <property type="match status" value="1"/>
</dbReference>
<dbReference type="Gene3D" id="3.30.200.20">
    <property type="entry name" value="Phosphorylase Kinase, domain 1"/>
    <property type="match status" value="1"/>
</dbReference>
<dbReference type="Proteomes" id="UP000320762">
    <property type="component" value="Unassembled WGS sequence"/>
</dbReference>
<evidence type="ECO:0000256" key="11">
    <source>
        <dbReference type="PIRSR" id="PIRSR000660-2"/>
    </source>
</evidence>
<dbReference type="InterPro" id="IPR008271">
    <property type="entry name" value="Ser/Thr_kinase_AS"/>
</dbReference>
<sequence>MEPVDEAQQNELTALKSIYADDFIESAASNVWKGATKLPEFSIRVRHPDSDHGDNIFFQLHVRFPKTYPALVCPIFTIQKPMSGITNDQVTKLNRALHAEAQANKGTEMVFQIASFCQEWLGTHVVPPKEAPGSLALQMNQRTEDEERARKQREDAEREAAHEAEAIRRWQLSTQIQAEQQARESELVFRSRRRAGSEATEVPSAATSEIPTETFPAAISFAGLRFDTVRVFHPRTTGRLGRVYMADPVTDGDEDSSKGFVTPLEIFEATFDGAYYSTSQGRKKLKQLAAEVTRLTQIRHANVLAVLAVKLHIPNSHAPPRLVVLTEQAPPVALQDVLQDCAALREDRAMDYLGQILSGLNVVHLQGLVHRGIDPHCIFLAPRDPAAGHPSNAKLVRIGRVSFHTRLRDLYRSNPWGLPANNSDAVNLDGDSTWAPDDGDNAFSEIPDGWLSKDVKNESALVYTARRDIHAVGIVFLQMLLGLDVMKQFDDIRDAVHAPFLPPSARQIALSMIGQHKSVTCILLLAELASLSKAVPVPPRTPANMQNGHNGKGAAQNGHPVYNANGTQGWVSSALPISTLSPNGGTPMNGTTNWLADQRTPGAYPMVSGSPESGYFHAPAPRMRHASRWKEDWIELEILGRGGFGSVVKARNKLDQKVYAVKKIRLKAQQADARIFREVNALSVLKSQFIVRYYGTWVETVDAPSTVVSDDEDSGGLGGGGDSFTHEDGFTHDNEDDDLTHDGSRTRSGSRSHSAHSAPMSVDLSELDRTKTRSESFLSIYFEDSGAHEGEGSSSDSDGGSDDLIHDGGERSSLETGDREDSLLVRPQSQAADGPPVLPRTLYIQMEFVERQTLKELVREGIAEQDSWRLFSQILSALVEMKERGIIHRDIKPQNVFIDAHGNCKVGDFGLATSSLAAVDPSDVSPSLRSEEVTFNVGTYLYIAPEVSSKKRGSRNHSKADMYSLGIVFFEMNFRFNTDAERIAIISNLRRPEVVFPTEWDQRRERQRQIITWLLQHDPDDRPNAVELSESNLLPPRVEEEYLKNALEMMAKPDSLHRSAVLSSLFNQPPRPARGYLYDADVPMSEHASLNYIAEERLAAVFRLHGAIDTEPPLLMTETSTNDSHATFLDRFGDVVMLPADLIVSFARLAARKNSNRIKRYHIADIFKSNGVAGHPKFSKAAVFDIISKDLVLGPIAAGVEMLSVASSILDSFPNLSQAYEIHITHSEVIECAFDRVPEDLRSAVRDILMQHRSSPSQKRTALAKKGISNSVIQELDLLVEPEEDIDAWILKLEKTAPFFLSGVRSALTEIKKTLQLASATGVKKPIIFRPLMLNQFTQNFEGGIVIQVVRRNKRMDVLAMAGRYDHLIARYTPPNVETEPLAAYGMQVFIDRITMSLVDYQISSVKALVKEQRSFGFWSPRRCDVYVVSFHPGYLQDRLDIVADLWKNNISADLMYDSGLPNNEYESAFDICAREGILFTVYPRPRGGKRDQLVLKVKSLLKGTEYELSRSELVPWLQQQISEQKRIDLATSGAPMFSDPTAPAVPKESTNHQDLQLLLPVDTKKQRKVVKQMFTDRAFETSMKVKTTAQTGMPTLAVDLPPAVFDAMVKSPEWITDEEAWRSIMSIFPTQHSAYAQQVREAAVKRKEEKCAYILLYAVKEDRIQLLALS</sequence>
<dbReference type="InterPro" id="IPR016135">
    <property type="entry name" value="UBQ-conjugating_enzyme/RWD"/>
</dbReference>
<feature type="binding site" evidence="11">
    <location>
        <begin position="639"/>
        <end position="647"/>
    </location>
    <ligand>
        <name>ATP</name>
        <dbReference type="ChEBI" id="CHEBI:30616"/>
    </ligand>
</feature>
<dbReference type="Gene3D" id="1.10.510.10">
    <property type="entry name" value="Transferase(Phosphotransferase) domain 1"/>
    <property type="match status" value="2"/>
</dbReference>
<dbReference type="FunFam" id="3.10.110.10:FF:000050">
    <property type="entry name" value="eIF-2-alpha kinase GCN2"/>
    <property type="match status" value="1"/>
</dbReference>
<dbReference type="CDD" id="cd23823">
    <property type="entry name" value="RWD_GCN2"/>
    <property type="match status" value="1"/>
</dbReference>
<evidence type="ECO:0000256" key="6">
    <source>
        <dbReference type="ARBA" id="ARBA00022840"/>
    </source>
</evidence>
<organism evidence="16 17">
    <name type="scientific">Schizophyllum amplum</name>
    <dbReference type="NCBI Taxonomy" id="97359"/>
    <lineage>
        <taxon>Eukaryota</taxon>
        <taxon>Fungi</taxon>
        <taxon>Dikarya</taxon>
        <taxon>Basidiomycota</taxon>
        <taxon>Agaricomycotina</taxon>
        <taxon>Agaricomycetes</taxon>
        <taxon>Agaricomycetidae</taxon>
        <taxon>Agaricales</taxon>
        <taxon>Schizophyllaceae</taxon>
        <taxon>Schizophyllum</taxon>
    </lineage>
</organism>
<dbReference type="PIRSF" id="PIRSF000660">
    <property type="entry name" value="Ser/Thr_PK_GCN2"/>
    <property type="match status" value="1"/>
</dbReference>
<evidence type="ECO:0000256" key="13">
    <source>
        <dbReference type="SAM" id="MobiDB-lite"/>
    </source>
</evidence>
<comment type="catalytic activity">
    <reaction evidence="8">
        <text>L-threonyl-[protein] + ATP = O-phospho-L-threonyl-[protein] + ADP + H(+)</text>
        <dbReference type="Rhea" id="RHEA:46608"/>
        <dbReference type="Rhea" id="RHEA-COMP:11060"/>
        <dbReference type="Rhea" id="RHEA-COMP:11605"/>
        <dbReference type="ChEBI" id="CHEBI:15378"/>
        <dbReference type="ChEBI" id="CHEBI:30013"/>
        <dbReference type="ChEBI" id="CHEBI:30616"/>
        <dbReference type="ChEBI" id="CHEBI:61977"/>
        <dbReference type="ChEBI" id="CHEBI:456216"/>
        <dbReference type="EC" id="2.7.11.1"/>
    </reaction>
</comment>
<dbReference type="Pfam" id="PF05773">
    <property type="entry name" value="RWD"/>
    <property type="match status" value="1"/>
</dbReference>
<dbReference type="InterPro" id="IPR006575">
    <property type="entry name" value="RWD_dom"/>
</dbReference>
<dbReference type="Gene3D" id="3.30.930.10">
    <property type="entry name" value="Bira Bifunctional Protein, Domain 2"/>
    <property type="match status" value="1"/>
</dbReference>
<dbReference type="InterPro" id="IPR024435">
    <property type="entry name" value="HisRS-related_dom"/>
</dbReference>
<evidence type="ECO:0000256" key="8">
    <source>
        <dbReference type="ARBA" id="ARBA00047899"/>
    </source>
</evidence>
<evidence type="ECO:0000256" key="2">
    <source>
        <dbReference type="ARBA" id="ARBA00022527"/>
    </source>
</evidence>
<proteinExistence type="inferred from homology"/>
<evidence type="ECO:0000256" key="10">
    <source>
        <dbReference type="PIRSR" id="PIRSR000660-1"/>
    </source>
</evidence>
<dbReference type="InterPro" id="IPR017441">
    <property type="entry name" value="Protein_kinase_ATP_BS"/>
</dbReference>
<feature type="region of interest" description="Disordered" evidence="13">
    <location>
        <begin position="706"/>
        <end position="769"/>
    </location>
</feature>
<evidence type="ECO:0000259" key="15">
    <source>
        <dbReference type="PROSITE" id="PS50908"/>
    </source>
</evidence>
<feature type="domain" description="RWD" evidence="15">
    <location>
        <begin position="10"/>
        <end position="124"/>
    </location>
</feature>
<dbReference type="Pfam" id="PF00069">
    <property type="entry name" value="Pkinase"/>
    <property type="match status" value="2"/>
</dbReference>
<feature type="domain" description="Protein kinase" evidence="14">
    <location>
        <begin position="633"/>
        <end position="1043"/>
    </location>
</feature>
<dbReference type="GO" id="GO:0005524">
    <property type="term" value="F:ATP binding"/>
    <property type="evidence" value="ECO:0007669"/>
    <property type="project" value="UniProtKB-UniRule"/>
</dbReference>
<dbReference type="PANTHER" id="PTHR11042:SF136">
    <property type="entry name" value="EIF-2-ALPHA KINASE GCN2"/>
    <property type="match status" value="1"/>
</dbReference>
<keyword evidence="5" id="KW-0418">Kinase</keyword>
<dbReference type="PROSITE" id="PS00108">
    <property type="entry name" value="PROTEIN_KINASE_ST"/>
    <property type="match status" value="1"/>
</dbReference>
<dbReference type="EC" id="2.7.11.1" evidence="1"/>
<feature type="region of interest" description="Disordered" evidence="13">
    <location>
        <begin position="187"/>
        <end position="208"/>
    </location>
</feature>
<dbReference type="InterPro" id="IPR000719">
    <property type="entry name" value="Prot_kinase_dom"/>
</dbReference>
<name>A0A550BVX2_9AGAR</name>
<dbReference type="InterPro" id="IPR016255">
    <property type="entry name" value="Gcn2"/>
</dbReference>
<dbReference type="PROSITE" id="PS50011">
    <property type="entry name" value="PROTEIN_KINASE_DOM"/>
    <property type="match status" value="2"/>
</dbReference>
<evidence type="ECO:0000256" key="5">
    <source>
        <dbReference type="ARBA" id="ARBA00022777"/>
    </source>
</evidence>
<evidence type="ECO:0000256" key="12">
    <source>
        <dbReference type="PROSITE-ProRule" id="PRU10141"/>
    </source>
</evidence>
<keyword evidence="17" id="KW-1185">Reference proteome</keyword>
<feature type="domain" description="Protein kinase" evidence="14">
    <location>
        <begin position="229"/>
        <end position="562"/>
    </location>
</feature>
<dbReference type="InterPro" id="IPR045864">
    <property type="entry name" value="aa-tRNA-synth_II/BPL/LPL"/>
</dbReference>
<evidence type="ECO:0000259" key="14">
    <source>
        <dbReference type="PROSITE" id="PS50011"/>
    </source>
</evidence>
<feature type="compositionally biased region" description="Basic and acidic residues" evidence="13">
    <location>
        <begin position="724"/>
        <end position="733"/>
    </location>
</feature>
<dbReference type="PROSITE" id="PS00107">
    <property type="entry name" value="PROTEIN_KINASE_ATP"/>
    <property type="match status" value="1"/>
</dbReference>
<dbReference type="SUPFAM" id="SSF56112">
    <property type="entry name" value="Protein kinase-like (PK-like)"/>
    <property type="match status" value="2"/>
</dbReference>
<keyword evidence="2" id="KW-0723">Serine/threonine-protein kinase</keyword>